<sequence>MAAPKQGLHILLLVLICSYSADAADKPKTTTAPCLPDQASSLLQLKRSFVGSNNLFFSSATNNLSSWRPGTDCCHWTGITCDRALGRVISLDLGEFDLMSRRLDPALFNLTSLRNLSLAFNDFGNAHLPAYGFERLTDIIHLNLSNAKFFGQIPIGIARLMNLVTLDFSYNEGLYFGEPSFQSFMANKSNLRELYLDSLDLSSNGSTWSSVLAQSAPQLQVLSLSGCGISGPIHPSFSRLRSLVEIHIGQNQGLTGKVPEYICELSSLSILDISHTSFEGQFPTKNFQLKKLRTLDLSENPMLSVRLTYFPDGNNLQTLNLEGTNFSCDTLLSFANLKSLKTLSLTTASMTKQLCTSIKLLSLNELELWGSDLEKPLLSWVSNMKQLTQLKLVFYDFSRSVPYWLGNLTSLESLVMWSCKFSVPVPYQIGTLAKLTSLEFTGCDFYGQRVPSWIGNLTKLTSLGMGGCNFSGPIPSTIGNLTQLEGLQFTMSNISGKIPESLFALPALQVVLFNGMKLSGSLPEIPDPLSSPLRMIQLNDNQLTGPIPKSFFQLRNIQYLNLESNKFTGTVELSSIWRLKALTLLSLSNNMISLIAEREDGMQQSSGIIFIQPVPSYDVQHSD</sequence>
<dbReference type="AlphaFoldDB" id="A0A5J9UDT1"/>
<dbReference type="PANTHER" id="PTHR48061:SF44">
    <property type="entry name" value="LEUCINE-RICH REPEAT-CONTAINING N-TERMINAL PLANT-TYPE DOMAIN-CONTAINING PROTEIN"/>
    <property type="match status" value="1"/>
</dbReference>
<dbReference type="GO" id="GO:0016020">
    <property type="term" value="C:membrane"/>
    <property type="evidence" value="ECO:0007669"/>
    <property type="project" value="UniProtKB-SubCell"/>
</dbReference>
<dbReference type="PANTHER" id="PTHR48061">
    <property type="entry name" value="LEUCINE-RICH REPEAT RECEPTOR PROTEIN KINASE EMS1-LIKE-RELATED"/>
    <property type="match status" value="1"/>
</dbReference>
<dbReference type="Pfam" id="PF00560">
    <property type="entry name" value="LRR_1"/>
    <property type="match status" value="1"/>
</dbReference>
<feature type="chain" id="PRO_5023829687" evidence="9">
    <location>
        <begin position="24"/>
        <end position="623"/>
    </location>
</feature>
<evidence type="ECO:0000313" key="12">
    <source>
        <dbReference type="EMBL" id="TVU21696.1"/>
    </source>
</evidence>
<dbReference type="InterPro" id="IPR046956">
    <property type="entry name" value="RLP23-like"/>
</dbReference>
<feature type="signal peptide" evidence="9">
    <location>
        <begin position="1"/>
        <end position="23"/>
    </location>
</feature>
<evidence type="ECO:0000259" key="11">
    <source>
        <dbReference type="Pfam" id="PF23598"/>
    </source>
</evidence>
<accession>A0A5J9UDT1</accession>
<dbReference type="Pfam" id="PF23598">
    <property type="entry name" value="LRR_14"/>
    <property type="match status" value="1"/>
</dbReference>
<proteinExistence type="predicted"/>
<evidence type="ECO:0000256" key="3">
    <source>
        <dbReference type="ARBA" id="ARBA00022692"/>
    </source>
</evidence>
<evidence type="ECO:0000256" key="5">
    <source>
        <dbReference type="ARBA" id="ARBA00022737"/>
    </source>
</evidence>
<name>A0A5J9UDT1_9POAL</name>
<keyword evidence="7" id="KW-0472">Membrane</keyword>
<dbReference type="FunFam" id="3.80.10.10:FF:000041">
    <property type="entry name" value="LRR receptor-like serine/threonine-protein kinase ERECTA"/>
    <property type="match status" value="1"/>
</dbReference>
<dbReference type="Gene3D" id="3.80.10.10">
    <property type="entry name" value="Ribonuclease Inhibitor"/>
    <property type="match status" value="3"/>
</dbReference>
<keyword evidence="6" id="KW-1133">Transmembrane helix</keyword>
<keyword evidence="5" id="KW-0677">Repeat</keyword>
<gene>
    <name evidence="12" type="ORF">EJB05_31348</name>
</gene>
<keyword evidence="13" id="KW-1185">Reference proteome</keyword>
<dbReference type="InterPro" id="IPR032675">
    <property type="entry name" value="LRR_dom_sf"/>
</dbReference>
<evidence type="ECO:0000256" key="1">
    <source>
        <dbReference type="ARBA" id="ARBA00004479"/>
    </source>
</evidence>
<feature type="domain" description="Disease resistance R13L4/SHOC-2-like LRR" evidence="11">
    <location>
        <begin position="215"/>
        <end position="415"/>
    </location>
</feature>
<feature type="non-terminal residue" evidence="12">
    <location>
        <position position="1"/>
    </location>
</feature>
<dbReference type="OrthoDB" id="1394818at2759"/>
<dbReference type="EMBL" id="RWGY01000026">
    <property type="protein sequence ID" value="TVU21696.1"/>
    <property type="molecule type" value="Genomic_DNA"/>
</dbReference>
<evidence type="ECO:0000259" key="10">
    <source>
        <dbReference type="Pfam" id="PF08263"/>
    </source>
</evidence>
<dbReference type="InterPro" id="IPR013210">
    <property type="entry name" value="LRR_N_plant-typ"/>
</dbReference>
<dbReference type="Pfam" id="PF08263">
    <property type="entry name" value="LRRNT_2"/>
    <property type="match status" value="1"/>
</dbReference>
<comment type="subcellular location">
    <subcellularLocation>
        <location evidence="1">Membrane</location>
        <topology evidence="1">Single-pass type I membrane protein</topology>
    </subcellularLocation>
</comment>
<keyword evidence="2" id="KW-0433">Leucine-rich repeat</keyword>
<keyword evidence="3" id="KW-0812">Transmembrane</keyword>
<organism evidence="12 13">
    <name type="scientific">Eragrostis curvula</name>
    <name type="common">weeping love grass</name>
    <dbReference type="NCBI Taxonomy" id="38414"/>
    <lineage>
        <taxon>Eukaryota</taxon>
        <taxon>Viridiplantae</taxon>
        <taxon>Streptophyta</taxon>
        <taxon>Embryophyta</taxon>
        <taxon>Tracheophyta</taxon>
        <taxon>Spermatophyta</taxon>
        <taxon>Magnoliopsida</taxon>
        <taxon>Liliopsida</taxon>
        <taxon>Poales</taxon>
        <taxon>Poaceae</taxon>
        <taxon>PACMAD clade</taxon>
        <taxon>Chloridoideae</taxon>
        <taxon>Eragrostideae</taxon>
        <taxon>Eragrostidinae</taxon>
        <taxon>Eragrostis</taxon>
    </lineage>
</organism>
<reference evidence="12 13" key="1">
    <citation type="journal article" date="2019" name="Sci. Rep.">
        <title>A high-quality genome of Eragrostis curvula grass provides insights into Poaceae evolution and supports new strategies to enhance forage quality.</title>
        <authorList>
            <person name="Carballo J."/>
            <person name="Santos B.A.C.M."/>
            <person name="Zappacosta D."/>
            <person name="Garbus I."/>
            <person name="Selva J.P."/>
            <person name="Gallo C.A."/>
            <person name="Diaz A."/>
            <person name="Albertini E."/>
            <person name="Caccamo M."/>
            <person name="Echenique V."/>
        </authorList>
    </citation>
    <scope>NUCLEOTIDE SEQUENCE [LARGE SCALE GENOMIC DNA]</scope>
    <source>
        <strain evidence="13">cv. Victoria</strain>
        <tissue evidence="12">Leaf</tissue>
    </source>
</reference>
<dbReference type="InterPro" id="IPR001611">
    <property type="entry name" value="Leu-rich_rpt"/>
</dbReference>
<dbReference type="Gramene" id="TVU21696">
    <property type="protein sequence ID" value="TVU21696"/>
    <property type="gene ID" value="EJB05_31348"/>
</dbReference>
<protein>
    <submittedName>
        <fullName evidence="12">Uncharacterized protein</fullName>
    </submittedName>
</protein>
<dbReference type="SUPFAM" id="SSF52047">
    <property type="entry name" value="RNI-like"/>
    <property type="match status" value="1"/>
</dbReference>
<comment type="caution">
    <text evidence="12">The sequence shown here is derived from an EMBL/GenBank/DDBJ whole genome shotgun (WGS) entry which is preliminary data.</text>
</comment>
<keyword evidence="8" id="KW-0325">Glycoprotein</keyword>
<dbReference type="Proteomes" id="UP000324897">
    <property type="component" value="Unassembled WGS sequence"/>
</dbReference>
<feature type="domain" description="Leucine-rich repeat-containing N-terminal plant-type" evidence="10">
    <location>
        <begin position="36"/>
        <end position="82"/>
    </location>
</feature>
<dbReference type="Pfam" id="PF13855">
    <property type="entry name" value="LRR_8"/>
    <property type="match status" value="1"/>
</dbReference>
<keyword evidence="4 9" id="KW-0732">Signal</keyword>
<evidence type="ECO:0000256" key="9">
    <source>
        <dbReference type="SAM" id="SignalP"/>
    </source>
</evidence>
<evidence type="ECO:0000256" key="6">
    <source>
        <dbReference type="ARBA" id="ARBA00022989"/>
    </source>
</evidence>
<evidence type="ECO:0000256" key="8">
    <source>
        <dbReference type="ARBA" id="ARBA00023180"/>
    </source>
</evidence>
<evidence type="ECO:0000256" key="4">
    <source>
        <dbReference type="ARBA" id="ARBA00022729"/>
    </source>
</evidence>
<dbReference type="SUPFAM" id="SSF52058">
    <property type="entry name" value="L domain-like"/>
    <property type="match status" value="1"/>
</dbReference>
<evidence type="ECO:0000256" key="2">
    <source>
        <dbReference type="ARBA" id="ARBA00022614"/>
    </source>
</evidence>
<evidence type="ECO:0000256" key="7">
    <source>
        <dbReference type="ARBA" id="ARBA00023136"/>
    </source>
</evidence>
<dbReference type="InterPro" id="IPR055414">
    <property type="entry name" value="LRR_R13L4/SHOC2-like"/>
</dbReference>
<evidence type="ECO:0000313" key="13">
    <source>
        <dbReference type="Proteomes" id="UP000324897"/>
    </source>
</evidence>